<dbReference type="FunFam" id="3.30.40.10:FF:000239">
    <property type="entry name" value="probable BOI-related E3 ubiquitin-protein ligase 2"/>
    <property type="match status" value="1"/>
</dbReference>
<feature type="domain" description="RING-type" evidence="7">
    <location>
        <begin position="287"/>
        <end position="321"/>
    </location>
</feature>
<feature type="coiled-coil region" evidence="5">
    <location>
        <begin position="188"/>
        <end position="215"/>
    </location>
</feature>
<protein>
    <recommendedName>
        <fullName evidence="7">RING-type domain-containing protein</fullName>
    </recommendedName>
</protein>
<evidence type="ECO:0000256" key="6">
    <source>
        <dbReference type="SAM" id="MobiDB-lite"/>
    </source>
</evidence>
<feature type="region of interest" description="Disordered" evidence="6">
    <location>
        <begin position="53"/>
        <end position="76"/>
    </location>
</feature>
<dbReference type="GO" id="GO:0004842">
    <property type="term" value="F:ubiquitin-protein transferase activity"/>
    <property type="evidence" value="ECO:0007669"/>
    <property type="project" value="TreeGrafter"/>
</dbReference>
<dbReference type="GO" id="GO:0008270">
    <property type="term" value="F:zinc ion binding"/>
    <property type="evidence" value="ECO:0007669"/>
    <property type="project" value="UniProtKB-KW"/>
</dbReference>
<reference evidence="8" key="1">
    <citation type="submission" date="2019-08" db="EMBL/GenBank/DDBJ databases">
        <title>Reference gene set and small RNA set construction with multiple tissues from Davidia involucrata Baill.</title>
        <authorList>
            <person name="Yang H."/>
            <person name="Zhou C."/>
            <person name="Li G."/>
            <person name="Wang J."/>
            <person name="Gao P."/>
            <person name="Wang M."/>
            <person name="Wang R."/>
            <person name="Zhao Y."/>
        </authorList>
    </citation>
    <scope>NUCLEOTIDE SEQUENCE</scope>
    <source>
        <tissue evidence="8">Mixed with DoveR01_LX</tissue>
    </source>
</reference>
<dbReference type="PANTHER" id="PTHR42647">
    <property type="entry name" value="SBP (S-RIBONUCLEASE BINDING PROTEIN) FAMILY PROTEIN"/>
    <property type="match status" value="1"/>
</dbReference>
<dbReference type="InterPro" id="IPR013083">
    <property type="entry name" value="Znf_RING/FYVE/PHD"/>
</dbReference>
<sequence length="334" mass="37315">MFGGGDNSNTLFPVFLEENRFQYDANALQQLQLFGDFPVGCSVDPLNYMSNEHASAPNRPIKRSQKTEPISRQQKRQISMNNNFCQDEAGQTGSILNPNPVSTGLKLSYEEDERNSSITSAGESMKAALPGIFSVSDCLKIEIDRQTEEFDHYIRVQEENIMKGLKDLKQRHTASFLNALEKGVRRKLHEKEVEIANMNRKNKELGERIKQVAIEAQSWHYRAKYNESVVNVLKSNLQQVIAQGAVQVKEGCGESEVDDAASYTSQNRHGVVGGSGNPVSMKKQLNCRACKTKEVSILLLPCRHLCLCNDCEGFINICPVCAVMKTASVQVYMS</sequence>
<gene>
    <name evidence="8" type="ORF">Din_028247</name>
</gene>
<evidence type="ECO:0000313" key="8">
    <source>
        <dbReference type="EMBL" id="MPA58806.1"/>
    </source>
</evidence>
<evidence type="ECO:0000256" key="3">
    <source>
        <dbReference type="ARBA" id="ARBA00022833"/>
    </source>
</evidence>
<dbReference type="Pfam" id="PF13920">
    <property type="entry name" value="zf-C3HC4_3"/>
    <property type="match status" value="1"/>
</dbReference>
<proteinExistence type="predicted"/>
<evidence type="ECO:0000256" key="4">
    <source>
        <dbReference type="PROSITE-ProRule" id="PRU00175"/>
    </source>
</evidence>
<dbReference type="FunFam" id="1.10.1170.10:FF:000002">
    <property type="entry name" value="Baculoviral IAP repeat containing 7"/>
    <property type="match status" value="1"/>
</dbReference>
<keyword evidence="2 4" id="KW-0863">Zinc-finger</keyword>
<feature type="compositionally biased region" description="Polar residues" evidence="6">
    <location>
        <begin position="67"/>
        <end position="76"/>
    </location>
</feature>
<evidence type="ECO:0000256" key="1">
    <source>
        <dbReference type="ARBA" id="ARBA00022723"/>
    </source>
</evidence>
<evidence type="ECO:0000256" key="5">
    <source>
        <dbReference type="SAM" id="Coils"/>
    </source>
</evidence>
<dbReference type="InterPro" id="IPR001841">
    <property type="entry name" value="Znf_RING"/>
</dbReference>
<keyword evidence="5" id="KW-0175">Coiled coil</keyword>
<evidence type="ECO:0000259" key="7">
    <source>
        <dbReference type="PROSITE" id="PS50089"/>
    </source>
</evidence>
<dbReference type="AlphaFoldDB" id="A0A5B7ASI9"/>
<dbReference type="PANTHER" id="PTHR42647:SF50">
    <property type="entry name" value="BOI-RELATED E3 UBIQUITIN-PROTEIN LIGASE 1-LIKE ISOFORM X1"/>
    <property type="match status" value="1"/>
</dbReference>
<dbReference type="PIRSF" id="PIRSF036836">
    <property type="entry name" value="RNase_bind_SBP1"/>
    <property type="match status" value="1"/>
</dbReference>
<dbReference type="EMBL" id="GHES01028247">
    <property type="protein sequence ID" value="MPA58806.1"/>
    <property type="molecule type" value="Transcribed_RNA"/>
</dbReference>
<keyword evidence="1" id="KW-0479">Metal-binding</keyword>
<dbReference type="Gene3D" id="3.30.40.10">
    <property type="entry name" value="Zinc/RING finger domain, C3HC4 (zinc finger)"/>
    <property type="match status" value="1"/>
</dbReference>
<organism evidence="8">
    <name type="scientific">Davidia involucrata</name>
    <name type="common">Dove tree</name>
    <dbReference type="NCBI Taxonomy" id="16924"/>
    <lineage>
        <taxon>Eukaryota</taxon>
        <taxon>Viridiplantae</taxon>
        <taxon>Streptophyta</taxon>
        <taxon>Embryophyta</taxon>
        <taxon>Tracheophyta</taxon>
        <taxon>Spermatophyta</taxon>
        <taxon>Magnoliopsida</taxon>
        <taxon>eudicotyledons</taxon>
        <taxon>Gunneridae</taxon>
        <taxon>Pentapetalae</taxon>
        <taxon>asterids</taxon>
        <taxon>Cornales</taxon>
        <taxon>Nyssaceae</taxon>
        <taxon>Davidia</taxon>
    </lineage>
</organism>
<evidence type="ECO:0000256" key="2">
    <source>
        <dbReference type="ARBA" id="ARBA00022771"/>
    </source>
</evidence>
<accession>A0A5B7ASI9</accession>
<keyword evidence="3" id="KW-0862">Zinc</keyword>
<name>A0A5B7ASI9_DAVIN</name>
<dbReference type="PROSITE" id="PS50089">
    <property type="entry name" value="ZF_RING_2"/>
    <property type="match status" value="1"/>
</dbReference>
<dbReference type="CDD" id="cd16649">
    <property type="entry name" value="mRING-HC-C3HC5_CGRF1-like"/>
    <property type="match status" value="1"/>
</dbReference>